<reference evidence="2 3" key="1">
    <citation type="submission" date="2024-05" db="EMBL/GenBank/DDBJ databases">
        <title>Long read based assembly of the Candida bracarensis genome reveals expanded adhesin content.</title>
        <authorList>
            <person name="Marcet-Houben M."/>
            <person name="Ksiezopolska E."/>
            <person name="Gabaldon T."/>
        </authorList>
    </citation>
    <scope>NUCLEOTIDE SEQUENCE [LARGE SCALE GENOMIC DNA]</scope>
    <source>
        <strain evidence="2 3">CBM6</strain>
    </source>
</reference>
<keyword evidence="1" id="KW-0732">Signal</keyword>
<comment type="caution">
    <text evidence="2">The sequence shown here is derived from an EMBL/GenBank/DDBJ whole genome shotgun (WGS) entry which is preliminary data.</text>
</comment>
<organism evidence="2 3">
    <name type="scientific">Nakaseomyces bracarensis</name>
    <dbReference type="NCBI Taxonomy" id="273131"/>
    <lineage>
        <taxon>Eukaryota</taxon>
        <taxon>Fungi</taxon>
        <taxon>Dikarya</taxon>
        <taxon>Ascomycota</taxon>
        <taxon>Saccharomycotina</taxon>
        <taxon>Saccharomycetes</taxon>
        <taxon>Saccharomycetales</taxon>
        <taxon>Saccharomycetaceae</taxon>
        <taxon>Nakaseomyces</taxon>
    </lineage>
</organism>
<accession>A0ABR4NYJ9</accession>
<evidence type="ECO:0000313" key="3">
    <source>
        <dbReference type="Proteomes" id="UP001623330"/>
    </source>
</evidence>
<feature type="chain" id="PRO_5045440253" evidence="1">
    <location>
        <begin position="19"/>
        <end position="76"/>
    </location>
</feature>
<name>A0ABR4NYJ9_9SACH</name>
<evidence type="ECO:0000256" key="1">
    <source>
        <dbReference type="SAM" id="SignalP"/>
    </source>
</evidence>
<gene>
    <name evidence="2" type="ORF">RNJ44_03009</name>
</gene>
<sequence length="76" mass="7343">MQFKNVVAAAIALGVVSAQNSTISNVSNVTNGTNGSNGSNHSNVTTTKISTGAANSNALSAGVFGAAVAAGVAFLF</sequence>
<feature type="signal peptide" evidence="1">
    <location>
        <begin position="1"/>
        <end position="18"/>
    </location>
</feature>
<dbReference type="EMBL" id="JBEVYD010000003">
    <property type="protein sequence ID" value="KAL3234247.1"/>
    <property type="molecule type" value="Genomic_DNA"/>
</dbReference>
<keyword evidence="3" id="KW-1185">Reference proteome</keyword>
<evidence type="ECO:0000313" key="2">
    <source>
        <dbReference type="EMBL" id="KAL3234247.1"/>
    </source>
</evidence>
<dbReference type="Proteomes" id="UP001623330">
    <property type="component" value="Unassembled WGS sequence"/>
</dbReference>
<proteinExistence type="predicted"/>
<protein>
    <submittedName>
        <fullName evidence="2">Uncharacterized protein</fullName>
    </submittedName>
</protein>